<reference evidence="1" key="1">
    <citation type="journal article" date="2015" name="Nature">
        <title>Complex archaea that bridge the gap between prokaryotes and eukaryotes.</title>
        <authorList>
            <person name="Spang A."/>
            <person name="Saw J.H."/>
            <person name="Jorgensen S.L."/>
            <person name="Zaremba-Niedzwiedzka K."/>
            <person name="Martijn J."/>
            <person name="Lind A.E."/>
            <person name="van Eijk R."/>
            <person name="Schleper C."/>
            <person name="Guy L."/>
            <person name="Ettema T.J."/>
        </authorList>
    </citation>
    <scope>NUCLEOTIDE SEQUENCE</scope>
</reference>
<protein>
    <submittedName>
        <fullName evidence="1">Uncharacterized protein</fullName>
    </submittedName>
</protein>
<accession>A0A0F9FXG5</accession>
<evidence type="ECO:0000313" key="1">
    <source>
        <dbReference type="EMBL" id="KKL55822.1"/>
    </source>
</evidence>
<dbReference type="EMBL" id="LAZR01030700">
    <property type="protein sequence ID" value="KKL55822.1"/>
    <property type="molecule type" value="Genomic_DNA"/>
</dbReference>
<organism evidence="1">
    <name type="scientific">marine sediment metagenome</name>
    <dbReference type="NCBI Taxonomy" id="412755"/>
    <lineage>
        <taxon>unclassified sequences</taxon>
        <taxon>metagenomes</taxon>
        <taxon>ecological metagenomes</taxon>
    </lineage>
</organism>
<proteinExistence type="predicted"/>
<name>A0A0F9FXG5_9ZZZZ</name>
<dbReference type="AlphaFoldDB" id="A0A0F9FXG5"/>
<gene>
    <name evidence="1" type="ORF">LCGC14_2251550</name>
</gene>
<comment type="caution">
    <text evidence="1">The sequence shown here is derived from an EMBL/GenBank/DDBJ whole genome shotgun (WGS) entry which is preliminary data.</text>
</comment>
<sequence>MKICRDCRHFIQNGAIWYDQFCGAVENEQGTNPVTGELGFVQKNDLGLVYFGDQRFAYAREINRGDCEYFVKKGRLTAMLKSR</sequence>